<keyword evidence="4 9" id="KW-0808">Transferase</keyword>
<keyword evidence="9" id="KW-0414">Isoprene biosynthesis</keyword>
<dbReference type="GO" id="GO:0005524">
    <property type="term" value="F:ATP binding"/>
    <property type="evidence" value="ECO:0007669"/>
    <property type="project" value="UniProtKB-UniRule"/>
</dbReference>
<dbReference type="InterPro" id="IPR013750">
    <property type="entry name" value="GHMP_kinase_C_dom"/>
</dbReference>
<comment type="catalytic activity">
    <reaction evidence="9">
        <text>4-CDP-2-C-methyl-D-erythritol + ATP = 4-CDP-2-C-methyl-D-erythritol 2-phosphate + ADP + H(+)</text>
        <dbReference type="Rhea" id="RHEA:18437"/>
        <dbReference type="ChEBI" id="CHEBI:15378"/>
        <dbReference type="ChEBI" id="CHEBI:30616"/>
        <dbReference type="ChEBI" id="CHEBI:57823"/>
        <dbReference type="ChEBI" id="CHEBI:57919"/>
        <dbReference type="ChEBI" id="CHEBI:456216"/>
        <dbReference type="EC" id="2.7.1.148"/>
    </reaction>
</comment>
<keyword evidence="7 9" id="KW-0067">ATP-binding</keyword>
<evidence type="ECO:0000256" key="8">
    <source>
        <dbReference type="ARBA" id="ARBA00032554"/>
    </source>
</evidence>
<evidence type="ECO:0000259" key="11">
    <source>
        <dbReference type="Pfam" id="PF08544"/>
    </source>
</evidence>
<organism evidence="12 13">
    <name type="scientific">Raineyella antarctica</name>
    <dbReference type="NCBI Taxonomy" id="1577474"/>
    <lineage>
        <taxon>Bacteria</taxon>
        <taxon>Bacillati</taxon>
        <taxon>Actinomycetota</taxon>
        <taxon>Actinomycetes</taxon>
        <taxon>Propionibacteriales</taxon>
        <taxon>Propionibacteriaceae</taxon>
        <taxon>Raineyella</taxon>
    </lineage>
</organism>
<dbReference type="GO" id="GO:0016114">
    <property type="term" value="P:terpenoid biosynthetic process"/>
    <property type="evidence" value="ECO:0007669"/>
    <property type="project" value="UniProtKB-UniRule"/>
</dbReference>
<gene>
    <name evidence="9" type="primary">ispE</name>
    <name evidence="12" type="ORF">GA0111570_101170</name>
</gene>
<evidence type="ECO:0000313" key="13">
    <source>
        <dbReference type="Proteomes" id="UP000199086"/>
    </source>
</evidence>
<evidence type="ECO:0000259" key="10">
    <source>
        <dbReference type="Pfam" id="PF00288"/>
    </source>
</evidence>
<comment type="similarity">
    <text evidence="1 9">Belongs to the GHMP kinase family. IspE subfamily.</text>
</comment>
<dbReference type="STRING" id="1577474.GA0111570_101170"/>
<sequence length="311" mass="31479">MAESASTGERVRVRVPGKINLALCVGPRRPDGFHDLATVFQSVSLADELTATPAPAGVVTVEVAGADAALVGPAEDNLAVRAARLLAATYAPDAGAHLQIVKGIPVAGGMAGGSADAAAALLACDRLWGLDVGTEALLDLAARLGSDVPFTAMGGTAVGHGRGERLRPVRVDHVFHWVLVTSGTGLSTPAVFRRFDELHPPQDVADPQIPDGLLEALQAGDPVALAATLRNDLAEPALDLRPDLGATLGAGTELGALGGLLSGSGPTCAFLAADAEHARALADGFRTRGVGRDIHVVEAPGSIGFPHAGRG</sequence>
<evidence type="ECO:0000256" key="2">
    <source>
        <dbReference type="ARBA" id="ARBA00012052"/>
    </source>
</evidence>
<dbReference type="HAMAP" id="MF_00061">
    <property type="entry name" value="IspE"/>
    <property type="match status" value="1"/>
</dbReference>
<dbReference type="Proteomes" id="UP000199086">
    <property type="component" value="Unassembled WGS sequence"/>
</dbReference>
<evidence type="ECO:0000256" key="1">
    <source>
        <dbReference type="ARBA" id="ARBA00009684"/>
    </source>
</evidence>
<dbReference type="Gene3D" id="3.30.70.890">
    <property type="entry name" value="GHMP kinase, C-terminal domain"/>
    <property type="match status" value="1"/>
</dbReference>
<dbReference type="InterPro" id="IPR020568">
    <property type="entry name" value="Ribosomal_Su5_D2-typ_SF"/>
</dbReference>
<comment type="function">
    <text evidence="9">Catalyzes the phosphorylation of the position 2 hydroxy group of 4-diphosphocytidyl-2C-methyl-D-erythritol.</text>
</comment>
<dbReference type="RefSeq" id="WP_092605418.1">
    <property type="nucleotide sequence ID" value="NZ_FMYF01000001.1"/>
</dbReference>
<proteinExistence type="inferred from homology"/>
<feature type="active site" evidence="9">
    <location>
        <position position="18"/>
    </location>
</feature>
<dbReference type="PIRSF" id="PIRSF010376">
    <property type="entry name" value="IspE"/>
    <property type="match status" value="1"/>
</dbReference>
<dbReference type="NCBIfam" id="NF002870">
    <property type="entry name" value="PRK03188.1"/>
    <property type="match status" value="1"/>
</dbReference>
<dbReference type="OrthoDB" id="3173073at2"/>
<comment type="pathway">
    <text evidence="9">Isoprenoid biosynthesis; isopentenyl diphosphate biosynthesis via DXP pathway; isopentenyl diphosphate from 1-deoxy-D-xylulose 5-phosphate: step 3/6.</text>
</comment>
<dbReference type="SUPFAM" id="SSF54211">
    <property type="entry name" value="Ribosomal protein S5 domain 2-like"/>
    <property type="match status" value="1"/>
</dbReference>
<accession>A0A1G6GDA8</accession>
<keyword evidence="6 9" id="KW-0418">Kinase</keyword>
<dbReference type="EMBL" id="FMYF01000001">
    <property type="protein sequence ID" value="SDB79899.1"/>
    <property type="molecule type" value="Genomic_DNA"/>
</dbReference>
<keyword evidence="13" id="KW-1185">Reference proteome</keyword>
<feature type="domain" description="GHMP kinase C-terminal" evidence="11">
    <location>
        <begin position="213"/>
        <end position="288"/>
    </location>
</feature>
<dbReference type="InterPro" id="IPR006204">
    <property type="entry name" value="GHMP_kinase_N_dom"/>
</dbReference>
<dbReference type="PANTHER" id="PTHR43527:SF2">
    <property type="entry name" value="4-DIPHOSPHOCYTIDYL-2-C-METHYL-D-ERYTHRITOL KINASE, CHLOROPLASTIC"/>
    <property type="match status" value="1"/>
</dbReference>
<dbReference type="InterPro" id="IPR004424">
    <property type="entry name" value="IspE"/>
</dbReference>
<dbReference type="EC" id="2.7.1.148" evidence="2 9"/>
<dbReference type="SUPFAM" id="SSF55060">
    <property type="entry name" value="GHMP Kinase, C-terminal domain"/>
    <property type="match status" value="1"/>
</dbReference>
<reference evidence="12 13" key="1">
    <citation type="submission" date="2016-06" db="EMBL/GenBank/DDBJ databases">
        <authorList>
            <person name="Olsen C.W."/>
            <person name="Carey S."/>
            <person name="Hinshaw L."/>
            <person name="Karasin A.I."/>
        </authorList>
    </citation>
    <scope>NUCLEOTIDE SEQUENCE [LARGE SCALE GENOMIC DNA]</scope>
    <source>
        <strain evidence="12 13">LZ-22</strain>
    </source>
</reference>
<evidence type="ECO:0000256" key="6">
    <source>
        <dbReference type="ARBA" id="ARBA00022777"/>
    </source>
</evidence>
<name>A0A1G6GDA8_9ACTN</name>
<evidence type="ECO:0000256" key="9">
    <source>
        <dbReference type="HAMAP-Rule" id="MF_00061"/>
    </source>
</evidence>
<evidence type="ECO:0000256" key="3">
    <source>
        <dbReference type="ARBA" id="ARBA00017473"/>
    </source>
</evidence>
<dbReference type="Gene3D" id="3.30.230.10">
    <property type="match status" value="1"/>
</dbReference>
<feature type="active site" evidence="9">
    <location>
        <position position="147"/>
    </location>
</feature>
<dbReference type="PANTHER" id="PTHR43527">
    <property type="entry name" value="4-DIPHOSPHOCYTIDYL-2-C-METHYL-D-ERYTHRITOL KINASE, CHLOROPLASTIC"/>
    <property type="match status" value="1"/>
</dbReference>
<evidence type="ECO:0000256" key="4">
    <source>
        <dbReference type="ARBA" id="ARBA00022679"/>
    </source>
</evidence>
<evidence type="ECO:0000256" key="5">
    <source>
        <dbReference type="ARBA" id="ARBA00022741"/>
    </source>
</evidence>
<dbReference type="UniPathway" id="UPA00056">
    <property type="reaction ID" value="UER00094"/>
</dbReference>
<dbReference type="InterPro" id="IPR014721">
    <property type="entry name" value="Ribsml_uS5_D2-typ_fold_subgr"/>
</dbReference>
<dbReference type="Pfam" id="PF00288">
    <property type="entry name" value="GHMP_kinases_N"/>
    <property type="match status" value="1"/>
</dbReference>
<dbReference type="Pfam" id="PF08544">
    <property type="entry name" value="GHMP_kinases_C"/>
    <property type="match status" value="1"/>
</dbReference>
<protein>
    <recommendedName>
        <fullName evidence="3 9">4-diphosphocytidyl-2-C-methyl-D-erythritol kinase</fullName>
        <shortName evidence="9">CMK</shortName>
        <ecNumber evidence="2 9">2.7.1.148</ecNumber>
    </recommendedName>
    <alternativeName>
        <fullName evidence="8 9">4-(cytidine-5'-diphospho)-2-C-methyl-D-erythritol kinase</fullName>
    </alternativeName>
</protein>
<dbReference type="AlphaFoldDB" id="A0A1G6GDA8"/>
<feature type="binding site" evidence="9">
    <location>
        <begin position="105"/>
        <end position="115"/>
    </location>
    <ligand>
        <name>ATP</name>
        <dbReference type="ChEBI" id="CHEBI:30616"/>
    </ligand>
</feature>
<keyword evidence="5 9" id="KW-0547">Nucleotide-binding</keyword>
<feature type="domain" description="GHMP kinase N-terminal" evidence="10">
    <location>
        <begin position="77"/>
        <end position="155"/>
    </location>
</feature>
<evidence type="ECO:0000256" key="7">
    <source>
        <dbReference type="ARBA" id="ARBA00022840"/>
    </source>
</evidence>
<dbReference type="InterPro" id="IPR036554">
    <property type="entry name" value="GHMP_kinase_C_sf"/>
</dbReference>
<dbReference type="NCBIfam" id="TIGR00154">
    <property type="entry name" value="ispE"/>
    <property type="match status" value="1"/>
</dbReference>
<dbReference type="GO" id="GO:0019288">
    <property type="term" value="P:isopentenyl diphosphate biosynthetic process, methylerythritol 4-phosphate pathway"/>
    <property type="evidence" value="ECO:0007669"/>
    <property type="project" value="UniProtKB-UniRule"/>
</dbReference>
<evidence type="ECO:0000313" key="12">
    <source>
        <dbReference type="EMBL" id="SDB79899.1"/>
    </source>
</evidence>
<dbReference type="GO" id="GO:0050515">
    <property type="term" value="F:4-(cytidine 5'-diphospho)-2-C-methyl-D-erythritol kinase activity"/>
    <property type="evidence" value="ECO:0007669"/>
    <property type="project" value="UniProtKB-UniRule"/>
</dbReference>